<evidence type="ECO:0000313" key="6">
    <source>
        <dbReference type="EMBL" id="SJZ69645.1"/>
    </source>
</evidence>
<feature type="domain" description="Pirin N-terminal" evidence="4">
    <location>
        <begin position="12"/>
        <end position="118"/>
    </location>
</feature>
<feature type="binding site" evidence="2">
    <location>
        <position position="101"/>
    </location>
    <ligand>
        <name>Fe cation</name>
        <dbReference type="ChEBI" id="CHEBI:24875"/>
    </ligand>
</feature>
<dbReference type="EMBL" id="FUWY01000003">
    <property type="protein sequence ID" value="SJZ69645.1"/>
    <property type="molecule type" value="Genomic_DNA"/>
</dbReference>
<evidence type="ECO:0000259" key="4">
    <source>
        <dbReference type="Pfam" id="PF02678"/>
    </source>
</evidence>
<dbReference type="Pfam" id="PF02678">
    <property type="entry name" value="Pirin"/>
    <property type="match status" value="1"/>
</dbReference>
<gene>
    <name evidence="6" type="ORF">SAMN02745191_1375</name>
</gene>
<evidence type="ECO:0008006" key="8">
    <source>
        <dbReference type="Google" id="ProtNLM"/>
    </source>
</evidence>
<dbReference type="OrthoDB" id="321327at2"/>
<evidence type="ECO:0000256" key="3">
    <source>
        <dbReference type="RuleBase" id="RU003457"/>
    </source>
</evidence>
<comment type="cofactor">
    <cofactor evidence="2">
        <name>Fe cation</name>
        <dbReference type="ChEBI" id="CHEBI:24875"/>
    </cofactor>
    <text evidence="2">Binds 1 Fe cation per subunit.</text>
</comment>
<feature type="domain" description="Quercetin 2,3-dioxygenase C-terminal cupin" evidence="5">
    <location>
        <begin position="146"/>
        <end position="230"/>
    </location>
</feature>
<dbReference type="SUPFAM" id="SSF51182">
    <property type="entry name" value="RmlC-like cupins"/>
    <property type="match status" value="1"/>
</dbReference>
<proteinExistence type="inferred from homology"/>
<sequence>MIKIINHKQMGKSERGWLHSIFHFSFAEYYNPKNIHFGVIRVINDDIIDAQSGFPTHPHQNMEIISYVVKGTLSHQDSMGNMKELTRGQVQYMSAGKGVTHSEYNLKDDPLRILQIWILPDKEGYEPNYGDYNFNWDERVGKWLEIVSSTKGNAPIKIHQDINVFVTELKEGESISYKLEEGRQAYLVQIEGQGSINGVLIDEKDGVEIQDESMITLKAITQSHTILFDMREN</sequence>
<dbReference type="InterPro" id="IPR041602">
    <property type="entry name" value="Quercetinase_C"/>
</dbReference>
<dbReference type="InterPro" id="IPR012093">
    <property type="entry name" value="Pirin"/>
</dbReference>
<accession>A0A1T4MS96</accession>
<keyword evidence="2" id="KW-0479">Metal-binding</keyword>
<dbReference type="InterPro" id="IPR014710">
    <property type="entry name" value="RmlC-like_jellyroll"/>
</dbReference>
<dbReference type="CDD" id="cd02910">
    <property type="entry name" value="cupin_Yhhw_N"/>
    <property type="match status" value="1"/>
</dbReference>
<dbReference type="RefSeq" id="WP_078711778.1">
    <property type="nucleotide sequence ID" value="NZ_FUWY01000003.1"/>
</dbReference>
<dbReference type="STRING" id="118967.SAMN02745191_1375"/>
<dbReference type="InterPro" id="IPR011051">
    <property type="entry name" value="RmlC_Cupin_sf"/>
</dbReference>
<name>A0A1T4MS96_9FIRM</name>
<dbReference type="Pfam" id="PF17954">
    <property type="entry name" value="Pirin_C_2"/>
    <property type="match status" value="1"/>
</dbReference>
<dbReference type="Gene3D" id="2.60.120.10">
    <property type="entry name" value="Jelly Rolls"/>
    <property type="match status" value="2"/>
</dbReference>
<dbReference type="PANTHER" id="PTHR43212">
    <property type="entry name" value="QUERCETIN 2,3-DIOXYGENASE"/>
    <property type="match status" value="1"/>
</dbReference>
<dbReference type="GO" id="GO:0046872">
    <property type="term" value="F:metal ion binding"/>
    <property type="evidence" value="ECO:0007669"/>
    <property type="project" value="UniProtKB-KW"/>
</dbReference>
<evidence type="ECO:0000259" key="5">
    <source>
        <dbReference type="Pfam" id="PF17954"/>
    </source>
</evidence>
<feature type="binding site" evidence="2">
    <location>
        <position position="57"/>
    </location>
    <ligand>
        <name>Fe cation</name>
        <dbReference type="ChEBI" id="CHEBI:24875"/>
    </ligand>
</feature>
<organism evidence="6 7">
    <name type="scientific">Anaerorhabdus furcosa</name>
    <dbReference type="NCBI Taxonomy" id="118967"/>
    <lineage>
        <taxon>Bacteria</taxon>
        <taxon>Bacillati</taxon>
        <taxon>Bacillota</taxon>
        <taxon>Erysipelotrichia</taxon>
        <taxon>Erysipelotrichales</taxon>
        <taxon>Erysipelotrichaceae</taxon>
        <taxon>Anaerorhabdus</taxon>
    </lineage>
</organism>
<reference evidence="7" key="1">
    <citation type="submission" date="2017-02" db="EMBL/GenBank/DDBJ databases">
        <authorList>
            <person name="Varghese N."/>
            <person name="Submissions S."/>
        </authorList>
    </citation>
    <scope>NUCLEOTIDE SEQUENCE [LARGE SCALE GENOMIC DNA]</scope>
    <source>
        <strain evidence="7">ATCC 25662</strain>
    </source>
</reference>
<evidence type="ECO:0000256" key="2">
    <source>
        <dbReference type="PIRSR" id="PIRSR006232-1"/>
    </source>
</evidence>
<evidence type="ECO:0000313" key="7">
    <source>
        <dbReference type="Proteomes" id="UP000243297"/>
    </source>
</evidence>
<dbReference type="InterPro" id="IPR003829">
    <property type="entry name" value="Pirin_N_dom"/>
</dbReference>
<feature type="binding site" evidence="2">
    <location>
        <position position="103"/>
    </location>
    <ligand>
        <name>Fe cation</name>
        <dbReference type="ChEBI" id="CHEBI:24875"/>
    </ligand>
</feature>
<dbReference type="PIRSF" id="PIRSF006232">
    <property type="entry name" value="Pirin"/>
    <property type="match status" value="1"/>
</dbReference>
<keyword evidence="7" id="KW-1185">Reference proteome</keyword>
<evidence type="ECO:0000256" key="1">
    <source>
        <dbReference type="ARBA" id="ARBA00008416"/>
    </source>
</evidence>
<dbReference type="AlphaFoldDB" id="A0A1T4MS96"/>
<comment type="similarity">
    <text evidence="1 3">Belongs to the pirin family.</text>
</comment>
<keyword evidence="2" id="KW-0408">Iron</keyword>
<feature type="binding site" evidence="2">
    <location>
        <position position="59"/>
    </location>
    <ligand>
        <name>Fe cation</name>
        <dbReference type="ChEBI" id="CHEBI:24875"/>
    </ligand>
</feature>
<protein>
    <recommendedName>
        <fullName evidence="8">Pirin N-terminal domain-containing protein</fullName>
    </recommendedName>
</protein>
<dbReference type="Proteomes" id="UP000243297">
    <property type="component" value="Unassembled WGS sequence"/>
</dbReference>
<dbReference type="PANTHER" id="PTHR43212:SF3">
    <property type="entry name" value="QUERCETIN 2,3-DIOXYGENASE"/>
    <property type="match status" value="1"/>
</dbReference>